<dbReference type="EMBL" id="JBHLTC010000030">
    <property type="protein sequence ID" value="MFC0626976.1"/>
    <property type="molecule type" value="Genomic_DNA"/>
</dbReference>
<evidence type="ECO:0000313" key="1">
    <source>
        <dbReference type="EMBL" id="MFC0626976.1"/>
    </source>
</evidence>
<accession>A0ABV6QSM3</accession>
<name>A0ABV6QSM3_9ACTN</name>
<sequence length="77" mass="8628">MPAAREDRPDSEIPAHVRRFCAEFGIPAEYEPLGAIAIGYRADGAKPQNPNLVARRRSPEQLVHGGRWGRPFFEEQA</sequence>
<comment type="caution">
    <text evidence="1">The sequence shown here is derived from an EMBL/GenBank/DDBJ whole genome shotgun (WGS) entry which is preliminary data.</text>
</comment>
<proteinExistence type="predicted"/>
<dbReference type="Gene3D" id="3.40.109.10">
    <property type="entry name" value="NADH Oxidase"/>
    <property type="match status" value="1"/>
</dbReference>
<dbReference type="InterPro" id="IPR000415">
    <property type="entry name" value="Nitroreductase-like"/>
</dbReference>
<reference evidence="1 2" key="1">
    <citation type="submission" date="2024-09" db="EMBL/GenBank/DDBJ databases">
        <authorList>
            <person name="Sun Q."/>
            <person name="Mori K."/>
        </authorList>
    </citation>
    <scope>NUCLEOTIDE SEQUENCE [LARGE SCALE GENOMIC DNA]</scope>
    <source>
        <strain evidence="1 2">CGMCC 1.15906</strain>
    </source>
</reference>
<dbReference type="Proteomes" id="UP001589890">
    <property type="component" value="Unassembled WGS sequence"/>
</dbReference>
<dbReference type="RefSeq" id="WP_380051150.1">
    <property type="nucleotide sequence ID" value="NZ_JBHLTC010000030.1"/>
</dbReference>
<organism evidence="1 2">
    <name type="scientific">Kribbella deserti</name>
    <dbReference type="NCBI Taxonomy" id="1926257"/>
    <lineage>
        <taxon>Bacteria</taxon>
        <taxon>Bacillati</taxon>
        <taxon>Actinomycetota</taxon>
        <taxon>Actinomycetes</taxon>
        <taxon>Propionibacteriales</taxon>
        <taxon>Kribbellaceae</taxon>
        <taxon>Kribbella</taxon>
    </lineage>
</organism>
<protein>
    <submittedName>
        <fullName evidence="1">Uncharacterized protein</fullName>
    </submittedName>
</protein>
<evidence type="ECO:0000313" key="2">
    <source>
        <dbReference type="Proteomes" id="UP001589890"/>
    </source>
</evidence>
<dbReference type="SUPFAM" id="SSF55469">
    <property type="entry name" value="FMN-dependent nitroreductase-like"/>
    <property type="match status" value="1"/>
</dbReference>
<gene>
    <name evidence="1" type="ORF">ACFFGN_23045</name>
</gene>
<keyword evidence="2" id="KW-1185">Reference proteome</keyword>